<dbReference type="EMBL" id="JPPY01000214">
    <property type="protein sequence ID" value="KND26070.1"/>
    <property type="molecule type" value="Genomic_DNA"/>
</dbReference>
<feature type="compositionally biased region" description="Basic and acidic residues" evidence="1">
    <location>
        <begin position="239"/>
        <end position="264"/>
    </location>
</feature>
<dbReference type="PATRIC" id="fig|42234.21.peg.7855"/>
<evidence type="ECO:0000313" key="2">
    <source>
        <dbReference type="EMBL" id="KND26070.1"/>
    </source>
</evidence>
<dbReference type="PANTHER" id="PTHR33408">
    <property type="entry name" value="TRANSPOSASE"/>
    <property type="match status" value="1"/>
</dbReference>
<evidence type="ECO:0008006" key="4">
    <source>
        <dbReference type="Google" id="ProtNLM"/>
    </source>
</evidence>
<dbReference type="Proteomes" id="UP000037151">
    <property type="component" value="Unassembled WGS sequence"/>
</dbReference>
<feature type="region of interest" description="Disordered" evidence="1">
    <location>
        <begin position="77"/>
        <end position="114"/>
    </location>
</feature>
<feature type="region of interest" description="Disordered" evidence="1">
    <location>
        <begin position="237"/>
        <end position="280"/>
    </location>
</feature>
<organism evidence="2 3">
    <name type="scientific">Streptomyces acidiscabies</name>
    <dbReference type="NCBI Taxonomy" id="42234"/>
    <lineage>
        <taxon>Bacteria</taxon>
        <taxon>Bacillati</taxon>
        <taxon>Actinomycetota</taxon>
        <taxon>Actinomycetes</taxon>
        <taxon>Kitasatosporales</taxon>
        <taxon>Streptomycetaceae</taxon>
        <taxon>Streptomyces</taxon>
    </lineage>
</organism>
<feature type="compositionally biased region" description="Polar residues" evidence="1">
    <location>
        <begin position="95"/>
        <end position="112"/>
    </location>
</feature>
<feature type="compositionally biased region" description="Acidic residues" evidence="1">
    <location>
        <begin position="1"/>
        <end position="11"/>
    </location>
</feature>
<feature type="region of interest" description="Disordered" evidence="1">
    <location>
        <begin position="121"/>
        <end position="140"/>
    </location>
</feature>
<comment type="caution">
    <text evidence="2">The sequence shown here is derived from an EMBL/GenBank/DDBJ whole genome shotgun (WGS) entry which is preliminary data.</text>
</comment>
<feature type="compositionally biased region" description="Polar residues" evidence="1">
    <location>
        <begin position="77"/>
        <end position="88"/>
    </location>
</feature>
<feature type="compositionally biased region" description="Basic and acidic residues" evidence="1">
    <location>
        <begin position="166"/>
        <end position="186"/>
    </location>
</feature>
<accession>A0A0L0JL23</accession>
<evidence type="ECO:0000256" key="1">
    <source>
        <dbReference type="SAM" id="MobiDB-lite"/>
    </source>
</evidence>
<feature type="region of interest" description="Disordered" evidence="1">
    <location>
        <begin position="1"/>
        <end position="26"/>
    </location>
</feature>
<sequence>MCDGDGLFEVEPEGKKRPQGPPAAVGKTFRAFDPHQVMLLPPSLDDWLPGGHLARFVADLVDEVLDLSPVLAGYTESAATRPTTSRSGSWPPVRNRTSARSPGSAAATSMRSPVQGLLADAEAADEAEDHTFGVDGKKADLPAELDRREKRLAKLQAARAQIEAEATEKARAHADKERRRQERAGTSDELTVTDAGDQAADKARPKPKAQANFTDPDSRIMKNSDGACIQAYNAQAVADEEHSETNLEAARERQLACRQDGDRSHRSRPAGRLLVTKTRS</sequence>
<feature type="region of interest" description="Disordered" evidence="1">
    <location>
        <begin position="163"/>
        <end position="222"/>
    </location>
</feature>
<name>A0A0L0JL23_9ACTN</name>
<proteinExistence type="predicted"/>
<reference evidence="3" key="1">
    <citation type="submission" date="2014-07" db="EMBL/GenBank/DDBJ databases">
        <title>Genome sequencing of plant-pathogenic Streptomyces species.</title>
        <authorList>
            <person name="Harrison J."/>
            <person name="Sapp M."/>
            <person name="Thwaites R."/>
            <person name="Studholme D.J."/>
        </authorList>
    </citation>
    <scope>NUCLEOTIDE SEQUENCE [LARGE SCALE GENOMIC DNA]</scope>
    <source>
        <strain evidence="3">NCPPB 4445</strain>
    </source>
</reference>
<feature type="compositionally biased region" description="Basic and acidic residues" evidence="1">
    <location>
        <begin position="129"/>
        <end position="140"/>
    </location>
</feature>
<evidence type="ECO:0000313" key="3">
    <source>
        <dbReference type="Proteomes" id="UP000037151"/>
    </source>
</evidence>
<dbReference type="AlphaFoldDB" id="A0A0L0JL23"/>
<protein>
    <recommendedName>
        <fullName evidence="4">Transposase</fullName>
    </recommendedName>
</protein>
<gene>
    <name evidence="2" type="ORF">IQ63_38165</name>
</gene>